<evidence type="ECO:0000313" key="4">
    <source>
        <dbReference type="Proteomes" id="UP000663874"/>
    </source>
</evidence>
<protein>
    <submittedName>
        <fullName evidence="3">Uncharacterized protein</fullName>
    </submittedName>
</protein>
<accession>A0A819XEQ2</accession>
<dbReference type="Proteomes" id="UP000663874">
    <property type="component" value="Unassembled WGS sequence"/>
</dbReference>
<dbReference type="Proteomes" id="UP000663836">
    <property type="component" value="Unassembled WGS sequence"/>
</dbReference>
<proteinExistence type="predicted"/>
<dbReference type="PANTHER" id="PTHR21301">
    <property type="entry name" value="REVERSE TRANSCRIPTASE"/>
    <property type="match status" value="1"/>
</dbReference>
<dbReference type="PANTHER" id="PTHR21301:SF11">
    <property type="entry name" value="GIY-YIG DOMAIN-CONTAINING PROTEIN"/>
    <property type="match status" value="1"/>
</dbReference>
<feature type="non-terminal residue" evidence="3">
    <location>
        <position position="1"/>
    </location>
</feature>
<evidence type="ECO:0000313" key="2">
    <source>
        <dbReference type="EMBL" id="CAF4139229.1"/>
    </source>
</evidence>
<dbReference type="AlphaFoldDB" id="A0A819XEQ2"/>
<dbReference type="EMBL" id="CAJOBE010011947">
    <property type="protein sequence ID" value="CAF4141121.1"/>
    <property type="molecule type" value="Genomic_DNA"/>
</dbReference>
<organism evidence="3 4">
    <name type="scientific">Rotaria sordida</name>
    <dbReference type="NCBI Taxonomy" id="392033"/>
    <lineage>
        <taxon>Eukaryota</taxon>
        <taxon>Metazoa</taxon>
        <taxon>Spiralia</taxon>
        <taxon>Gnathifera</taxon>
        <taxon>Rotifera</taxon>
        <taxon>Eurotatoria</taxon>
        <taxon>Bdelloidea</taxon>
        <taxon>Philodinida</taxon>
        <taxon>Philodinidae</taxon>
        <taxon>Rotaria</taxon>
    </lineage>
</organism>
<evidence type="ECO:0000256" key="1">
    <source>
        <dbReference type="SAM" id="MobiDB-lite"/>
    </source>
</evidence>
<sequence length="248" mass="29096">MLTSNDKISRIKNLLSYFPSKPKKQIQNDIPNLSSEENKAISNLLNDKSIIIFKADKGNVIVILNKQNYINKENELLNGKNVFKKISSNLTEKREQLLINFLLKLKRNKIINEKEYKERRPMMCSRMPENSYNYNTAKYLANLLTFATTCNKSYIKDSFDFVEKIKQHRITPRLMCSFDVWSLFTNIPLNKAIEIGIKNIRKYNKKLKFNNEELSCNLEENIHKDAEQRKREHQNAFKGTGTSKIAEH</sequence>
<dbReference type="EMBL" id="CAJOBD010009653">
    <property type="protein sequence ID" value="CAF4139229.1"/>
    <property type="molecule type" value="Genomic_DNA"/>
</dbReference>
<reference evidence="3" key="1">
    <citation type="submission" date="2021-02" db="EMBL/GenBank/DDBJ databases">
        <authorList>
            <person name="Nowell W R."/>
        </authorList>
    </citation>
    <scope>NUCLEOTIDE SEQUENCE</scope>
</reference>
<name>A0A819XEQ2_9BILA</name>
<evidence type="ECO:0000313" key="3">
    <source>
        <dbReference type="EMBL" id="CAF4141121.1"/>
    </source>
</evidence>
<gene>
    <name evidence="3" type="ORF">FNK824_LOCUS33201</name>
    <name evidence="2" type="ORF">JBS370_LOCUS33406</name>
</gene>
<feature type="region of interest" description="Disordered" evidence="1">
    <location>
        <begin position="227"/>
        <end position="248"/>
    </location>
</feature>
<comment type="caution">
    <text evidence="3">The sequence shown here is derived from an EMBL/GenBank/DDBJ whole genome shotgun (WGS) entry which is preliminary data.</text>
</comment>